<sequence>NPTLNRQLSTCLPPKISITDSHLNIFHVLNKDLLHTFNCVSDSPLCDQFIAQGSPHLSHTQSDVPKLVPS</sequence>
<dbReference type="Proteomes" id="UP001233999">
    <property type="component" value="Unassembled WGS sequence"/>
</dbReference>
<evidence type="ECO:0000313" key="2">
    <source>
        <dbReference type="Proteomes" id="UP001233999"/>
    </source>
</evidence>
<gene>
    <name evidence="1" type="ORF">L9F63_007991</name>
</gene>
<dbReference type="EMBL" id="JASPKZ010010257">
    <property type="protein sequence ID" value="KAJ9574831.1"/>
    <property type="molecule type" value="Genomic_DNA"/>
</dbReference>
<feature type="non-terminal residue" evidence="1">
    <location>
        <position position="1"/>
    </location>
</feature>
<proteinExistence type="predicted"/>
<comment type="caution">
    <text evidence="1">The sequence shown here is derived from an EMBL/GenBank/DDBJ whole genome shotgun (WGS) entry which is preliminary data.</text>
</comment>
<name>A0AAD7Z6T6_DIPPU</name>
<accession>A0AAD7Z6T6</accession>
<keyword evidence="2" id="KW-1185">Reference proteome</keyword>
<organism evidence="1 2">
    <name type="scientific">Diploptera punctata</name>
    <name type="common">Pacific beetle cockroach</name>
    <dbReference type="NCBI Taxonomy" id="6984"/>
    <lineage>
        <taxon>Eukaryota</taxon>
        <taxon>Metazoa</taxon>
        <taxon>Ecdysozoa</taxon>
        <taxon>Arthropoda</taxon>
        <taxon>Hexapoda</taxon>
        <taxon>Insecta</taxon>
        <taxon>Pterygota</taxon>
        <taxon>Neoptera</taxon>
        <taxon>Polyneoptera</taxon>
        <taxon>Dictyoptera</taxon>
        <taxon>Blattodea</taxon>
        <taxon>Blaberoidea</taxon>
        <taxon>Blaberidae</taxon>
        <taxon>Diplopterinae</taxon>
        <taxon>Diploptera</taxon>
    </lineage>
</organism>
<feature type="non-terminal residue" evidence="1">
    <location>
        <position position="70"/>
    </location>
</feature>
<reference evidence="1" key="1">
    <citation type="journal article" date="2023" name="IScience">
        <title>Live-bearing cockroach genome reveals convergent evolutionary mechanisms linked to viviparity in insects and beyond.</title>
        <authorList>
            <person name="Fouks B."/>
            <person name="Harrison M.C."/>
            <person name="Mikhailova A.A."/>
            <person name="Marchal E."/>
            <person name="English S."/>
            <person name="Carruthers M."/>
            <person name="Jennings E.C."/>
            <person name="Chiamaka E.L."/>
            <person name="Frigard R.A."/>
            <person name="Pippel M."/>
            <person name="Attardo G.M."/>
            <person name="Benoit J.B."/>
            <person name="Bornberg-Bauer E."/>
            <person name="Tobe S.S."/>
        </authorList>
    </citation>
    <scope>NUCLEOTIDE SEQUENCE</scope>
    <source>
        <strain evidence="1">Stay&amp;Tobe</strain>
    </source>
</reference>
<dbReference type="AlphaFoldDB" id="A0AAD7Z6T6"/>
<protein>
    <submittedName>
        <fullName evidence="1">Uncharacterized protein</fullName>
    </submittedName>
</protein>
<evidence type="ECO:0000313" key="1">
    <source>
        <dbReference type="EMBL" id="KAJ9574831.1"/>
    </source>
</evidence>
<reference evidence="1" key="2">
    <citation type="submission" date="2023-05" db="EMBL/GenBank/DDBJ databases">
        <authorList>
            <person name="Fouks B."/>
        </authorList>
    </citation>
    <scope>NUCLEOTIDE SEQUENCE</scope>
    <source>
        <strain evidence="1">Stay&amp;Tobe</strain>
        <tissue evidence="1">Testes</tissue>
    </source>
</reference>